<reference evidence="1 2" key="1">
    <citation type="submission" date="2015-08" db="EMBL/GenBank/DDBJ databases">
        <title>Emmonsia species relationships and genome sequence.</title>
        <authorList>
            <person name="Cuomo C.A."/>
            <person name="Schwartz I.S."/>
            <person name="Kenyon C."/>
            <person name="De Hoog G.S."/>
            <person name="Govender N.P."/>
            <person name="Botha A."/>
            <person name="Moreno L."/>
            <person name="De Vries M."/>
            <person name="Munoz J.F."/>
            <person name="Stielow J.B."/>
        </authorList>
    </citation>
    <scope>NUCLEOTIDE SEQUENCE [LARGE SCALE GENOMIC DNA]</scope>
    <source>
        <strain evidence="1 2">EI222</strain>
    </source>
</reference>
<protein>
    <submittedName>
        <fullName evidence="1">Uncharacterized protein</fullName>
    </submittedName>
</protein>
<proteinExistence type="predicted"/>
<comment type="caution">
    <text evidence="1">The sequence shown here is derived from an EMBL/GenBank/DDBJ whole genome shotgun (WGS) entry which is preliminary data.</text>
</comment>
<keyword evidence="2" id="KW-1185">Reference proteome</keyword>
<gene>
    <name evidence="1" type="ORF">ACJ73_09613</name>
</gene>
<accession>A0A1J9Q4C5</accession>
<evidence type="ECO:0000313" key="2">
    <source>
        <dbReference type="Proteomes" id="UP000242791"/>
    </source>
</evidence>
<organism evidence="1 2">
    <name type="scientific">Blastomyces percursus</name>
    <dbReference type="NCBI Taxonomy" id="1658174"/>
    <lineage>
        <taxon>Eukaryota</taxon>
        <taxon>Fungi</taxon>
        <taxon>Dikarya</taxon>
        <taxon>Ascomycota</taxon>
        <taxon>Pezizomycotina</taxon>
        <taxon>Eurotiomycetes</taxon>
        <taxon>Eurotiomycetidae</taxon>
        <taxon>Onygenales</taxon>
        <taxon>Ajellomycetaceae</taxon>
        <taxon>Blastomyces</taxon>
    </lineage>
</organism>
<name>A0A1J9Q4C5_9EURO</name>
<dbReference type="VEuPathDB" id="FungiDB:ACJ73_09613"/>
<dbReference type="Proteomes" id="UP000242791">
    <property type="component" value="Unassembled WGS sequence"/>
</dbReference>
<dbReference type="EMBL" id="LGTZ01002809">
    <property type="protein sequence ID" value="OJD11111.1"/>
    <property type="molecule type" value="Genomic_DNA"/>
</dbReference>
<sequence length="87" mass="9571">MSVLSKNAILHSQKIRRLAKLALREYEKLDRLTTHEKGNEQTTLTSSPPISAALAYTNGAAYIMDAGSFDHLPNLLEPTGQIDGNYV</sequence>
<dbReference type="AlphaFoldDB" id="A0A1J9Q4C5"/>
<evidence type="ECO:0000313" key="1">
    <source>
        <dbReference type="EMBL" id="OJD11111.1"/>
    </source>
</evidence>